<keyword evidence="1" id="KW-0472">Membrane</keyword>
<name>A0A2T8F9I1_9ACTN</name>
<dbReference type="Gene3D" id="3.30.2390.20">
    <property type="entry name" value="Type VII secretion system EccB, repeat 1 domain"/>
    <property type="match status" value="1"/>
</dbReference>
<dbReference type="InterPro" id="IPR007795">
    <property type="entry name" value="T7SS_EccB"/>
</dbReference>
<keyword evidence="1" id="KW-0812">Transmembrane</keyword>
<keyword evidence="1" id="KW-1133">Transmembrane helix</keyword>
<dbReference type="OrthoDB" id="3847604at2"/>
<evidence type="ECO:0000313" key="3">
    <source>
        <dbReference type="Proteomes" id="UP000246018"/>
    </source>
</evidence>
<evidence type="ECO:0000256" key="1">
    <source>
        <dbReference type="SAM" id="Phobius"/>
    </source>
</evidence>
<proteinExistence type="predicted"/>
<reference evidence="2 3" key="1">
    <citation type="submission" date="2018-04" db="EMBL/GenBank/DDBJ databases">
        <title>Genome of Nocardioides gansuensis WSJ-1.</title>
        <authorList>
            <person name="Wu S."/>
            <person name="Wang G."/>
        </authorList>
    </citation>
    <scope>NUCLEOTIDE SEQUENCE [LARGE SCALE GENOMIC DNA]</scope>
    <source>
        <strain evidence="2 3">WSJ-1</strain>
    </source>
</reference>
<evidence type="ECO:0008006" key="4">
    <source>
        <dbReference type="Google" id="ProtNLM"/>
    </source>
</evidence>
<dbReference type="EMBL" id="QDGZ01000005">
    <property type="protein sequence ID" value="PVG82372.1"/>
    <property type="molecule type" value="Genomic_DNA"/>
</dbReference>
<comment type="caution">
    <text evidence="2">The sequence shown here is derived from an EMBL/GenBank/DDBJ whole genome shotgun (WGS) entry which is preliminary data.</text>
</comment>
<gene>
    <name evidence="2" type="ORF">DDE18_12895</name>
</gene>
<accession>A0A2T8F9I1</accession>
<dbReference type="Proteomes" id="UP000246018">
    <property type="component" value="Unassembled WGS sequence"/>
</dbReference>
<sequence>MATKKDLVEAHTFSRRRLVTAFVSGAPGGREVEPTRPGRVLIGGVAISVLLLAGAAIAGFLLGRPNSQWLEKGSFVISKDTGEQYVVLNTEPDPVIQRVPNYLSAQLLLGDAELTPFTVRDKYIRKVTLGPDLGIEGAPAGLPAADELVQGGWTACTAPEQGIKVTVTREPEVTELRFSSFLVESGGKHWLIAASPGVDVGAHRFEMPPDSTDADTFADRLGFSALEAAPVVAEDWLNLFPAGPPLTLDAFGLTSVGEPVNYPESESDLKGLETGDLVRTHSGNFYLLGSDGPQLLSEFAAQLYDAVGGRPVQELPGDLHVERAPEEFPSEWPSRLPEPAGTGDLCAVLYPSEDAGSRVVLADSAEGRASPDDISRNEHEVVVEPSGGAYVEAGADEASTEGTAYVIDAKGAKYPLVGPLVADYIGYGEATPTVVPSSWMRFFEDGVTLSLNAARRVPEDAPDQGQTQEATQ</sequence>
<dbReference type="PANTHER" id="PTHR40765">
    <property type="entry name" value="ESX-2 SECRETION SYSTEM ATPASE ECCB2"/>
    <property type="match status" value="1"/>
</dbReference>
<dbReference type="RefSeq" id="WP_116572676.1">
    <property type="nucleotide sequence ID" value="NZ_QDGZ01000005.1"/>
</dbReference>
<organism evidence="2 3">
    <name type="scientific">Nocardioides gansuensis</name>
    <dbReference type="NCBI Taxonomy" id="2138300"/>
    <lineage>
        <taxon>Bacteria</taxon>
        <taxon>Bacillati</taxon>
        <taxon>Actinomycetota</taxon>
        <taxon>Actinomycetes</taxon>
        <taxon>Propionibacteriales</taxon>
        <taxon>Nocardioidaceae</taxon>
        <taxon>Nocardioides</taxon>
    </lineage>
</organism>
<keyword evidence="3" id="KW-1185">Reference proteome</keyword>
<dbReference type="Pfam" id="PF05108">
    <property type="entry name" value="T7SS_ESX1_EccB"/>
    <property type="match status" value="1"/>
</dbReference>
<dbReference type="AlphaFoldDB" id="A0A2T8F9I1"/>
<feature type="transmembrane region" description="Helical" evidence="1">
    <location>
        <begin position="40"/>
        <end position="62"/>
    </location>
</feature>
<dbReference type="PANTHER" id="PTHR40765:SF2">
    <property type="entry name" value="ESX-2 SECRETION SYSTEM ATPASE ECCB2"/>
    <property type="match status" value="1"/>
</dbReference>
<dbReference type="InterPro" id="IPR044857">
    <property type="entry name" value="T7SS_EccB_R1"/>
</dbReference>
<evidence type="ECO:0000313" key="2">
    <source>
        <dbReference type="EMBL" id="PVG82372.1"/>
    </source>
</evidence>
<dbReference type="GO" id="GO:0005576">
    <property type="term" value="C:extracellular region"/>
    <property type="evidence" value="ECO:0007669"/>
    <property type="project" value="TreeGrafter"/>
</dbReference>
<protein>
    <recommendedName>
        <fullName evidence="4">Type VII secretion protein EccB</fullName>
    </recommendedName>
</protein>